<dbReference type="InterPro" id="IPR047140">
    <property type="entry name" value="LabA"/>
</dbReference>
<dbReference type="PANTHER" id="PTHR35458:SF8">
    <property type="entry name" value="SLR0650 PROTEIN"/>
    <property type="match status" value="1"/>
</dbReference>
<name>A0A0G1XZ25_9BACT</name>
<dbReference type="Pfam" id="PF01936">
    <property type="entry name" value="NYN"/>
    <property type="match status" value="1"/>
</dbReference>
<dbReference type="InterPro" id="IPR021139">
    <property type="entry name" value="NYN"/>
</dbReference>
<comment type="caution">
    <text evidence="2">The sequence shown here is derived from an EMBL/GenBank/DDBJ whole genome shotgun (WGS) entry which is preliminary data.</text>
</comment>
<dbReference type="GO" id="GO:0004540">
    <property type="term" value="F:RNA nuclease activity"/>
    <property type="evidence" value="ECO:0007669"/>
    <property type="project" value="InterPro"/>
</dbReference>
<dbReference type="PANTHER" id="PTHR35458">
    <property type="entry name" value="SLR0755 PROTEIN"/>
    <property type="match status" value="1"/>
</dbReference>
<dbReference type="Proteomes" id="UP000034290">
    <property type="component" value="Unassembled WGS sequence"/>
</dbReference>
<reference evidence="2 3" key="1">
    <citation type="journal article" date="2015" name="Nature">
        <title>rRNA introns, odd ribosomes, and small enigmatic genomes across a large radiation of phyla.</title>
        <authorList>
            <person name="Brown C.T."/>
            <person name="Hug L.A."/>
            <person name="Thomas B.C."/>
            <person name="Sharon I."/>
            <person name="Castelle C.J."/>
            <person name="Singh A."/>
            <person name="Wilkins M.J."/>
            <person name="Williams K.H."/>
            <person name="Banfield J.F."/>
        </authorList>
    </citation>
    <scope>NUCLEOTIDE SEQUENCE [LARGE SCALE GENOMIC DNA]</scope>
</reference>
<dbReference type="Gene3D" id="3.40.50.1010">
    <property type="entry name" value="5'-nuclease"/>
    <property type="match status" value="1"/>
</dbReference>
<accession>A0A0G1XZ25</accession>
<proteinExistence type="predicted"/>
<dbReference type="AlphaFoldDB" id="A0A0G1XZ25"/>
<protein>
    <recommendedName>
        <fullName evidence="1">NYN domain-containing protein</fullName>
    </recommendedName>
</protein>
<evidence type="ECO:0000259" key="1">
    <source>
        <dbReference type="Pfam" id="PF01936"/>
    </source>
</evidence>
<evidence type="ECO:0000313" key="3">
    <source>
        <dbReference type="Proteomes" id="UP000034290"/>
    </source>
</evidence>
<dbReference type="EMBL" id="LCRM01000031">
    <property type="protein sequence ID" value="KKW36105.1"/>
    <property type="molecule type" value="Genomic_DNA"/>
</dbReference>
<sequence>MKVQIFIDGGNFHHLALRPLGLKEKDFNFDAFAEFIADGRDISDMGKRYYVGTVREREGDERSKEAMSKQMQFFNELKKTAWQIKTSKLREREERIVIDSRVTNHKNILNSGIKEIYYKTYREKGIDVKIATDLVAATIDKKCDAAIIVSSDTDLVPMIDWVRFRFKQKVEYVGFSIPDKSGYGNDIRPTHSLVSRTDVQRVLIESDIRKFQK</sequence>
<evidence type="ECO:0000313" key="2">
    <source>
        <dbReference type="EMBL" id="KKW36105.1"/>
    </source>
</evidence>
<gene>
    <name evidence="2" type="ORF">UY81_C0031G0006</name>
</gene>
<organism evidence="2 3">
    <name type="scientific">Candidatus Giovannonibacteria bacterium GW2011_GWA2_53_7</name>
    <dbReference type="NCBI Taxonomy" id="1618650"/>
    <lineage>
        <taxon>Bacteria</taxon>
        <taxon>Candidatus Giovannoniibacteriota</taxon>
    </lineage>
</organism>
<feature type="domain" description="NYN" evidence="1">
    <location>
        <begin position="2"/>
        <end position="175"/>
    </location>
</feature>